<keyword evidence="1" id="KW-0802">TPR repeat</keyword>
<dbReference type="InterPro" id="IPR019734">
    <property type="entry name" value="TPR_rpt"/>
</dbReference>
<evidence type="ECO:0000256" key="2">
    <source>
        <dbReference type="SAM" id="SignalP"/>
    </source>
</evidence>
<dbReference type="PROSITE" id="PS50005">
    <property type="entry name" value="TPR"/>
    <property type="match status" value="1"/>
</dbReference>
<feature type="repeat" description="TPR" evidence="1">
    <location>
        <begin position="62"/>
        <end position="95"/>
    </location>
</feature>
<keyword evidence="2" id="KW-0732">Signal</keyword>
<evidence type="ECO:0000256" key="1">
    <source>
        <dbReference type="PROSITE-ProRule" id="PRU00339"/>
    </source>
</evidence>
<proteinExistence type="predicted"/>
<comment type="caution">
    <text evidence="3">The sequence shown here is derived from an EMBL/GenBank/DDBJ whole genome shotgun (WGS) entry which is preliminary data.</text>
</comment>
<feature type="signal peptide" evidence="2">
    <location>
        <begin position="1"/>
        <end position="26"/>
    </location>
</feature>
<evidence type="ECO:0000313" key="3">
    <source>
        <dbReference type="EMBL" id="MFC3202108.1"/>
    </source>
</evidence>
<dbReference type="EMBL" id="JBHRSX010000017">
    <property type="protein sequence ID" value="MFC3202108.1"/>
    <property type="molecule type" value="Genomic_DNA"/>
</dbReference>
<protein>
    <submittedName>
        <fullName evidence="3">Tetratricopeptide repeat protein</fullName>
    </submittedName>
</protein>
<dbReference type="RefSeq" id="WP_123327229.1">
    <property type="nucleotide sequence ID" value="NZ_JBHRSX010000017.1"/>
</dbReference>
<dbReference type="InterPro" id="IPR011990">
    <property type="entry name" value="TPR-like_helical_dom_sf"/>
</dbReference>
<accession>A0ABV7JYI7</accession>
<keyword evidence="4" id="KW-1185">Reference proteome</keyword>
<dbReference type="Pfam" id="PF13432">
    <property type="entry name" value="TPR_16"/>
    <property type="match status" value="1"/>
</dbReference>
<organism evidence="3 4">
    <name type="scientific">Alteromonas oceani</name>
    <dbReference type="NCBI Taxonomy" id="2071609"/>
    <lineage>
        <taxon>Bacteria</taxon>
        <taxon>Pseudomonadati</taxon>
        <taxon>Pseudomonadota</taxon>
        <taxon>Gammaproteobacteria</taxon>
        <taxon>Alteromonadales</taxon>
        <taxon>Alteromonadaceae</taxon>
        <taxon>Alteromonas/Salinimonas group</taxon>
        <taxon>Alteromonas</taxon>
    </lineage>
</organism>
<feature type="chain" id="PRO_5045337216" evidence="2">
    <location>
        <begin position="27"/>
        <end position="237"/>
    </location>
</feature>
<evidence type="ECO:0000313" key="4">
    <source>
        <dbReference type="Proteomes" id="UP001595477"/>
    </source>
</evidence>
<reference evidence="4" key="1">
    <citation type="journal article" date="2019" name="Int. J. Syst. Evol. Microbiol.">
        <title>The Global Catalogue of Microorganisms (GCM) 10K type strain sequencing project: providing services to taxonomists for standard genome sequencing and annotation.</title>
        <authorList>
            <consortium name="The Broad Institute Genomics Platform"/>
            <consortium name="The Broad Institute Genome Sequencing Center for Infectious Disease"/>
            <person name="Wu L."/>
            <person name="Ma J."/>
        </authorList>
    </citation>
    <scope>NUCLEOTIDE SEQUENCE [LARGE SCALE GENOMIC DNA]</scope>
    <source>
        <strain evidence="4">KCTC 52449</strain>
    </source>
</reference>
<dbReference type="Gene3D" id="1.25.40.10">
    <property type="entry name" value="Tetratricopeptide repeat domain"/>
    <property type="match status" value="1"/>
</dbReference>
<name>A0ABV7JYI7_9ALTE</name>
<dbReference type="SMART" id="SM00028">
    <property type="entry name" value="TPR"/>
    <property type="match status" value="2"/>
</dbReference>
<sequence length="237" mass="27291">MMSATCYRGLLVCLLLVVFCQPVAHASPKVAIVEAQILIESGEYEEAIRYLENATVQYPGNDMLLSLYGDALYENKQIAEAEVAFRRALEINPLNALAARRIEVIRSIYDASVSEQAQQLEELTLDKLFDLIAMAMAFALGTVMSKYLRKFSDWNFMRRSRKLFLKGDYDDFVDLLEIQLSTNELKPLRRSIHFMQEQMSQDEIMTLLNRYVNTEDNLHTLTRMVRLSYEHGDTPNT</sequence>
<gene>
    <name evidence="3" type="ORF">ACFOEW_09780</name>
</gene>
<dbReference type="SUPFAM" id="SSF48452">
    <property type="entry name" value="TPR-like"/>
    <property type="match status" value="1"/>
</dbReference>
<dbReference type="Proteomes" id="UP001595477">
    <property type="component" value="Unassembled WGS sequence"/>
</dbReference>